<dbReference type="EMBL" id="LAZR01001559">
    <property type="protein sequence ID" value="KKN42740.1"/>
    <property type="molecule type" value="Genomic_DNA"/>
</dbReference>
<dbReference type="InterPro" id="IPR001789">
    <property type="entry name" value="Sig_transdc_resp-reg_receiver"/>
</dbReference>
<dbReference type="AlphaFoldDB" id="A0A0F9QF87"/>
<dbReference type="InterPro" id="IPR011006">
    <property type="entry name" value="CheY-like_superfamily"/>
</dbReference>
<dbReference type="GO" id="GO:0000155">
    <property type="term" value="F:phosphorelay sensor kinase activity"/>
    <property type="evidence" value="ECO:0007669"/>
    <property type="project" value="InterPro"/>
</dbReference>
<dbReference type="Pfam" id="PF00512">
    <property type="entry name" value="HisKA"/>
    <property type="match status" value="1"/>
</dbReference>
<protein>
    <recommendedName>
        <fullName evidence="2">histidine kinase</fullName>
        <ecNumber evidence="2">2.7.13.3</ecNumber>
    </recommendedName>
</protein>
<evidence type="ECO:0000259" key="9">
    <source>
        <dbReference type="PROSITE" id="PS50112"/>
    </source>
</evidence>
<dbReference type="CDD" id="cd00075">
    <property type="entry name" value="HATPase"/>
    <property type="match status" value="1"/>
</dbReference>
<dbReference type="PRINTS" id="PR00344">
    <property type="entry name" value="BCTRLSENSOR"/>
</dbReference>
<keyword evidence="3" id="KW-0597">Phosphoprotein</keyword>
<dbReference type="CDD" id="cd00082">
    <property type="entry name" value="HisKA"/>
    <property type="match status" value="1"/>
</dbReference>
<dbReference type="Gene3D" id="3.30.450.20">
    <property type="entry name" value="PAS domain"/>
    <property type="match status" value="1"/>
</dbReference>
<dbReference type="InterPro" id="IPR003594">
    <property type="entry name" value="HATPase_dom"/>
</dbReference>
<dbReference type="PANTHER" id="PTHR43711">
    <property type="entry name" value="TWO-COMPONENT HISTIDINE KINASE"/>
    <property type="match status" value="1"/>
</dbReference>
<dbReference type="SUPFAM" id="SSF47384">
    <property type="entry name" value="Homodimeric domain of signal transducing histidine kinase"/>
    <property type="match status" value="1"/>
</dbReference>
<dbReference type="InterPro" id="IPR003661">
    <property type="entry name" value="HisK_dim/P_dom"/>
</dbReference>
<evidence type="ECO:0000256" key="5">
    <source>
        <dbReference type="ARBA" id="ARBA00022777"/>
    </source>
</evidence>
<dbReference type="Pfam" id="PF02518">
    <property type="entry name" value="HATPase_c"/>
    <property type="match status" value="1"/>
</dbReference>
<dbReference type="NCBIfam" id="TIGR00229">
    <property type="entry name" value="sensory_box"/>
    <property type="match status" value="1"/>
</dbReference>
<reference evidence="10" key="1">
    <citation type="journal article" date="2015" name="Nature">
        <title>Complex archaea that bridge the gap between prokaryotes and eukaryotes.</title>
        <authorList>
            <person name="Spang A."/>
            <person name="Saw J.H."/>
            <person name="Jorgensen S.L."/>
            <person name="Zaremba-Niedzwiedzka K."/>
            <person name="Martijn J."/>
            <person name="Lind A.E."/>
            <person name="van Eijk R."/>
            <person name="Schleper C."/>
            <person name="Guy L."/>
            <person name="Ettema T.J."/>
        </authorList>
    </citation>
    <scope>NUCLEOTIDE SEQUENCE</scope>
</reference>
<dbReference type="SUPFAM" id="SSF55874">
    <property type="entry name" value="ATPase domain of HSP90 chaperone/DNA topoisomerase II/histidine kinase"/>
    <property type="match status" value="1"/>
</dbReference>
<evidence type="ECO:0000256" key="3">
    <source>
        <dbReference type="ARBA" id="ARBA00022553"/>
    </source>
</evidence>
<evidence type="ECO:0000256" key="4">
    <source>
        <dbReference type="ARBA" id="ARBA00022679"/>
    </source>
</evidence>
<dbReference type="Gene3D" id="3.30.565.10">
    <property type="entry name" value="Histidine kinase-like ATPase, C-terminal domain"/>
    <property type="match status" value="1"/>
</dbReference>
<dbReference type="SUPFAM" id="SSF52172">
    <property type="entry name" value="CheY-like"/>
    <property type="match status" value="1"/>
</dbReference>
<dbReference type="Gene3D" id="1.10.287.130">
    <property type="match status" value="1"/>
</dbReference>
<comment type="catalytic activity">
    <reaction evidence="1">
        <text>ATP + protein L-histidine = ADP + protein N-phospho-L-histidine.</text>
        <dbReference type="EC" id="2.7.13.3"/>
    </reaction>
</comment>
<organism evidence="10">
    <name type="scientific">marine sediment metagenome</name>
    <dbReference type="NCBI Taxonomy" id="412755"/>
    <lineage>
        <taxon>unclassified sequences</taxon>
        <taxon>metagenomes</taxon>
        <taxon>ecological metagenomes</taxon>
    </lineage>
</organism>
<name>A0A0F9QF87_9ZZZZ</name>
<evidence type="ECO:0000259" key="8">
    <source>
        <dbReference type="PROSITE" id="PS50110"/>
    </source>
</evidence>
<dbReference type="InterPro" id="IPR036097">
    <property type="entry name" value="HisK_dim/P_sf"/>
</dbReference>
<evidence type="ECO:0000256" key="1">
    <source>
        <dbReference type="ARBA" id="ARBA00000085"/>
    </source>
</evidence>
<dbReference type="InterPro" id="IPR035965">
    <property type="entry name" value="PAS-like_dom_sf"/>
</dbReference>
<keyword evidence="6" id="KW-0902">Two-component regulatory system</keyword>
<feature type="domain" description="PAS" evidence="9">
    <location>
        <begin position="270"/>
        <end position="340"/>
    </location>
</feature>
<proteinExistence type="predicted"/>
<sequence>MIRKILIVDSSSVIAMRVKVLLELIGCEVELIHFSMLDMYTNIGDYDLVVVAHGVPVDSIKPLVREVAQERFMLLAPKAESGEQLTVFSELNYVAPDATVIYPFFSNKEITSLLESLLELGSNHILQLPAILLVDHVPERLEKMKNSLIGAHIETHTATTSAEALEITKEKQIDILISDFVLDDGTGLEIFSNLKIMQPHCRCLLFTSRPDQVSMIEAIRQGVEDVLIKPLNDSSLLQSIHKLWQTELLKRHNAELVERLQDTVDALIEKDSLLQVIYKHTPDAIMLFEKCGRVIEANDACLKLFNLPFNELEGKSVFSFLDDDSTLGIKDKISTLNSNRQFSCDLRLSKTAGGYIPLMGSFNEIDHHGEIALAVIFKNVTHLKQKEDLLLEAKDILEEQVRARTSQLEHAKNVAEAANLSKSEFLANMSHELRTPMHSILSFSRFGLSKLDAGDFAKEKLIKYLSRIESSGERLLSLLNNLLDLSKLDVGKFPFNPRPYNLANIIKTSIDDVSGTAMEKEIEIVFTAQPLPVIAQCDEEQINQLLRNVLGNALKFSEPKSKIQVNLESDSRFATIEVTDSGVGIPEDELEHIFTKFVQSSKTNSGAGGTGLGLALCREFVSLHQGEITAHNNENGGATISIQVPLEINLDEHLAEDQLIQHSN</sequence>
<evidence type="ECO:0000256" key="6">
    <source>
        <dbReference type="ARBA" id="ARBA00023012"/>
    </source>
</evidence>
<evidence type="ECO:0000313" key="10">
    <source>
        <dbReference type="EMBL" id="KKN42740.1"/>
    </source>
</evidence>
<dbReference type="PROSITE" id="PS50109">
    <property type="entry name" value="HIS_KIN"/>
    <property type="match status" value="1"/>
</dbReference>
<dbReference type="InterPro" id="IPR000014">
    <property type="entry name" value="PAS"/>
</dbReference>
<dbReference type="InterPro" id="IPR036890">
    <property type="entry name" value="HATPase_C_sf"/>
</dbReference>
<dbReference type="CDD" id="cd00156">
    <property type="entry name" value="REC"/>
    <property type="match status" value="1"/>
</dbReference>
<dbReference type="PROSITE" id="PS50112">
    <property type="entry name" value="PAS"/>
    <property type="match status" value="1"/>
</dbReference>
<keyword evidence="4" id="KW-0808">Transferase</keyword>
<feature type="domain" description="Histidine kinase" evidence="7">
    <location>
        <begin position="428"/>
        <end position="648"/>
    </location>
</feature>
<keyword evidence="5" id="KW-0418">Kinase</keyword>
<evidence type="ECO:0000259" key="7">
    <source>
        <dbReference type="PROSITE" id="PS50109"/>
    </source>
</evidence>
<dbReference type="InterPro" id="IPR004358">
    <property type="entry name" value="Sig_transdc_His_kin-like_C"/>
</dbReference>
<feature type="domain" description="Response regulatory" evidence="8">
    <location>
        <begin position="130"/>
        <end position="244"/>
    </location>
</feature>
<dbReference type="SMART" id="SM00091">
    <property type="entry name" value="PAS"/>
    <property type="match status" value="1"/>
</dbReference>
<dbReference type="Pfam" id="PF00072">
    <property type="entry name" value="Response_reg"/>
    <property type="match status" value="1"/>
</dbReference>
<evidence type="ECO:0000256" key="2">
    <source>
        <dbReference type="ARBA" id="ARBA00012438"/>
    </source>
</evidence>
<dbReference type="SUPFAM" id="SSF55785">
    <property type="entry name" value="PYP-like sensor domain (PAS domain)"/>
    <property type="match status" value="1"/>
</dbReference>
<dbReference type="InterPro" id="IPR050736">
    <property type="entry name" value="Sensor_HK_Regulatory"/>
</dbReference>
<dbReference type="CDD" id="cd00130">
    <property type="entry name" value="PAS"/>
    <property type="match status" value="1"/>
</dbReference>
<dbReference type="PANTHER" id="PTHR43711:SF31">
    <property type="entry name" value="HISTIDINE KINASE"/>
    <property type="match status" value="1"/>
</dbReference>
<accession>A0A0F9QF87</accession>
<dbReference type="SMART" id="SM00388">
    <property type="entry name" value="HisKA"/>
    <property type="match status" value="1"/>
</dbReference>
<comment type="caution">
    <text evidence="10">The sequence shown here is derived from an EMBL/GenBank/DDBJ whole genome shotgun (WGS) entry which is preliminary data.</text>
</comment>
<dbReference type="InterPro" id="IPR005467">
    <property type="entry name" value="His_kinase_dom"/>
</dbReference>
<dbReference type="PROSITE" id="PS50110">
    <property type="entry name" value="RESPONSE_REGULATORY"/>
    <property type="match status" value="1"/>
</dbReference>
<gene>
    <name evidence="10" type="ORF">LCGC14_0710130</name>
</gene>
<dbReference type="Pfam" id="PF13426">
    <property type="entry name" value="PAS_9"/>
    <property type="match status" value="1"/>
</dbReference>
<dbReference type="Gene3D" id="3.40.50.2300">
    <property type="match status" value="1"/>
</dbReference>
<dbReference type="EC" id="2.7.13.3" evidence="2"/>
<dbReference type="SMART" id="SM00387">
    <property type="entry name" value="HATPase_c"/>
    <property type="match status" value="1"/>
</dbReference>
<dbReference type="FunFam" id="3.30.565.10:FF:000006">
    <property type="entry name" value="Sensor histidine kinase WalK"/>
    <property type="match status" value="1"/>
</dbReference>
<dbReference type="SMART" id="SM00448">
    <property type="entry name" value="REC"/>
    <property type="match status" value="1"/>
</dbReference>